<dbReference type="Gene3D" id="2.60.40.420">
    <property type="entry name" value="Cupredoxins - blue copper proteins"/>
    <property type="match status" value="2"/>
</dbReference>
<sequence>TGGNNNDKCGPDKIWVEPNKTYRLRIIGATTLEDLVFGIAGHNMTIIEADGTYVNPVTTEFLEIAPGQRYSVLITTNQIPSDYQITANVLIRSDKPNRVANAILSYTFPKNQTIHTLTLPTQFALSQSLTTLDNYNQFIPPLPTKSDRTIVIRGNQVLLINDGRQWTVNSVSFTTPQSAVLLDLYSGKRPVYTDYSNLPNGYNASIGTYPLRYKETIDLVFQNTFGPEGKCEYHPWHLHGHAFWEIVEGPGEFPFSNTSSFTYPNGKNSTPIYRDTTLVYPSPMFGTPSQGCGWKVVRFIADNPGVWVAHCHIVPHMLMGMMVAFEEATAFLNDTTAPPTEKQFCLVH</sequence>
<name>A0A9N9IB09_9GLOM</name>
<evidence type="ECO:0000259" key="6">
    <source>
        <dbReference type="Pfam" id="PF07731"/>
    </source>
</evidence>
<evidence type="ECO:0000256" key="3">
    <source>
        <dbReference type="ARBA" id="ARBA00023002"/>
    </source>
</evidence>
<dbReference type="InterPro" id="IPR001117">
    <property type="entry name" value="Cu-oxidase_2nd"/>
</dbReference>
<reference evidence="7" key="1">
    <citation type="submission" date="2021-06" db="EMBL/GenBank/DDBJ databases">
        <authorList>
            <person name="Kallberg Y."/>
            <person name="Tangrot J."/>
            <person name="Rosling A."/>
        </authorList>
    </citation>
    <scope>NUCLEOTIDE SEQUENCE</scope>
    <source>
        <strain evidence="7">FL130A</strain>
    </source>
</reference>
<dbReference type="OrthoDB" id="2121828at2759"/>
<dbReference type="AlphaFoldDB" id="A0A9N9IB09"/>
<accession>A0A9N9IB09</accession>
<dbReference type="GO" id="GO:0016491">
    <property type="term" value="F:oxidoreductase activity"/>
    <property type="evidence" value="ECO:0007669"/>
    <property type="project" value="UniProtKB-KW"/>
</dbReference>
<dbReference type="GO" id="GO:0005507">
    <property type="term" value="F:copper ion binding"/>
    <property type="evidence" value="ECO:0007669"/>
    <property type="project" value="InterPro"/>
</dbReference>
<dbReference type="Pfam" id="PF00394">
    <property type="entry name" value="Cu-oxidase"/>
    <property type="match status" value="1"/>
</dbReference>
<dbReference type="Pfam" id="PF07731">
    <property type="entry name" value="Cu-oxidase_2"/>
    <property type="match status" value="1"/>
</dbReference>
<dbReference type="InterPro" id="IPR011706">
    <property type="entry name" value="Cu-oxidase_C"/>
</dbReference>
<evidence type="ECO:0000256" key="2">
    <source>
        <dbReference type="ARBA" id="ARBA00022723"/>
    </source>
</evidence>
<keyword evidence="8" id="KW-1185">Reference proteome</keyword>
<dbReference type="PANTHER" id="PTHR11709:SF394">
    <property type="entry name" value="FI03373P-RELATED"/>
    <property type="match status" value="1"/>
</dbReference>
<keyword evidence="2" id="KW-0479">Metal-binding</keyword>
<keyword evidence="3" id="KW-0560">Oxidoreductase</keyword>
<proteinExistence type="inferred from homology"/>
<dbReference type="CDD" id="cd04205">
    <property type="entry name" value="CuRO_2_LCC_like"/>
    <property type="match status" value="1"/>
</dbReference>
<dbReference type="InterPro" id="IPR002355">
    <property type="entry name" value="Cu_oxidase_Cu_BS"/>
</dbReference>
<gene>
    <name evidence="7" type="ORF">ALEPTO_LOCUS12474</name>
</gene>
<dbReference type="InterPro" id="IPR045087">
    <property type="entry name" value="Cu-oxidase_fam"/>
</dbReference>
<dbReference type="InterPro" id="IPR008972">
    <property type="entry name" value="Cupredoxin"/>
</dbReference>
<organism evidence="7 8">
    <name type="scientific">Ambispora leptoticha</name>
    <dbReference type="NCBI Taxonomy" id="144679"/>
    <lineage>
        <taxon>Eukaryota</taxon>
        <taxon>Fungi</taxon>
        <taxon>Fungi incertae sedis</taxon>
        <taxon>Mucoromycota</taxon>
        <taxon>Glomeromycotina</taxon>
        <taxon>Glomeromycetes</taxon>
        <taxon>Archaeosporales</taxon>
        <taxon>Ambisporaceae</taxon>
        <taxon>Ambispora</taxon>
    </lineage>
</organism>
<dbReference type="Proteomes" id="UP000789508">
    <property type="component" value="Unassembled WGS sequence"/>
</dbReference>
<keyword evidence="4" id="KW-0186">Copper</keyword>
<comment type="similarity">
    <text evidence="1">Belongs to the multicopper oxidase family.</text>
</comment>
<dbReference type="EMBL" id="CAJVPS010028638">
    <property type="protein sequence ID" value="CAG8726868.1"/>
    <property type="molecule type" value="Genomic_DNA"/>
</dbReference>
<evidence type="ECO:0000256" key="4">
    <source>
        <dbReference type="ARBA" id="ARBA00023008"/>
    </source>
</evidence>
<feature type="non-terminal residue" evidence="7">
    <location>
        <position position="348"/>
    </location>
</feature>
<protein>
    <submittedName>
        <fullName evidence="7">4909_t:CDS:1</fullName>
    </submittedName>
</protein>
<dbReference type="SUPFAM" id="SSF49503">
    <property type="entry name" value="Cupredoxins"/>
    <property type="match status" value="2"/>
</dbReference>
<evidence type="ECO:0000313" key="7">
    <source>
        <dbReference type="EMBL" id="CAG8726868.1"/>
    </source>
</evidence>
<feature type="domain" description="Plastocyanin-like" evidence="6">
    <location>
        <begin position="174"/>
        <end position="328"/>
    </location>
</feature>
<comment type="caution">
    <text evidence="7">The sequence shown here is derived from an EMBL/GenBank/DDBJ whole genome shotgun (WGS) entry which is preliminary data.</text>
</comment>
<evidence type="ECO:0000256" key="1">
    <source>
        <dbReference type="ARBA" id="ARBA00010609"/>
    </source>
</evidence>
<feature type="domain" description="Plastocyanin-like" evidence="5">
    <location>
        <begin position="6"/>
        <end position="106"/>
    </location>
</feature>
<evidence type="ECO:0000313" key="8">
    <source>
        <dbReference type="Proteomes" id="UP000789508"/>
    </source>
</evidence>
<dbReference type="PANTHER" id="PTHR11709">
    <property type="entry name" value="MULTI-COPPER OXIDASE"/>
    <property type="match status" value="1"/>
</dbReference>
<evidence type="ECO:0000259" key="5">
    <source>
        <dbReference type="Pfam" id="PF00394"/>
    </source>
</evidence>
<dbReference type="PROSITE" id="PS00080">
    <property type="entry name" value="MULTICOPPER_OXIDASE2"/>
    <property type="match status" value="1"/>
</dbReference>